<evidence type="ECO:0000313" key="1">
    <source>
        <dbReference type="EMBL" id="CAG8435126.1"/>
    </source>
</evidence>
<dbReference type="EMBL" id="CAJVPP010000017">
    <property type="protein sequence ID" value="CAG8435126.1"/>
    <property type="molecule type" value="Genomic_DNA"/>
</dbReference>
<organism evidence="1 2">
    <name type="scientific">Funneliformis mosseae</name>
    <name type="common">Endomycorrhizal fungus</name>
    <name type="synonym">Glomus mosseae</name>
    <dbReference type="NCBI Taxonomy" id="27381"/>
    <lineage>
        <taxon>Eukaryota</taxon>
        <taxon>Fungi</taxon>
        <taxon>Fungi incertae sedis</taxon>
        <taxon>Mucoromycota</taxon>
        <taxon>Glomeromycotina</taxon>
        <taxon>Glomeromycetes</taxon>
        <taxon>Glomerales</taxon>
        <taxon>Glomeraceae</taxon>
        <taxon>Funneliformis</taxon>
    </lineage>
</organism>
<dbReference type="AlphaFoldDB" id="A0A9N8YIY1"/>
<sequence>MAADELCINELVERIQEFLLYNPELILTNLVLIHRFVTEYDHFTELQTFCLNTINQDPAIFFEAKDFITIDQNTLLFILKASNLIMKEIDLWNKIVEWGIAQDPLLSHDIKTWTSDHFSTFRNIVQPFVNCIKFSLISQDDFFEKVRPFNQEIGVESLSSGIGTYSGPSFGGSETDLQLWGNFNEERYCRCVKTSYEYKIRESEDYFSVDDYEVFQVVRIFSTT</sequence>
<accession>A0A9N8YIY1</accession>
<gene>
    <name evidence="1" type="ORF">FMOSSE_LOCUS207</name>
</gene>
<comment type="caution">
    <text evidence="1">The sequence shown here is derived from an EMBL/GenBank/DDBJ whole genome shotgun (WGS) entry which is preliminary data.</text>
</comment>
<protein>
    <submittedName>
        <fullName evidence="1">11384_t:CDS:1</fullName>
    </submittedName>
</protein>
<dbReference type="Proteomes" id="UP000789375">
    <property type="component" value="Unassembled WGS sequence"/>
</dbReference>
<name>A0A9N8YIY1_FUNMO</name>
<keyword evidence="2" id="KW-1185">Reference proteome</keyword>
<dbReference type="Gene3D" id="1.25.40.420">
    <property type="match status" value="1"/>
</dbReference>
<evidence type="ECO:0000313" key="2">
    <source>
        <dbReference type="Proteomes" id="UP000789375"/>
    </source>
</evidence>
<proteinExistence type="predicted"/>
<reference evidence="1" key="1">
    <citation type="submission" date="2021-06" db="EMBL/GenBank/DDBJ databases">
        <authorList>
            <person name="Kallberg Y."/>
            <person name="Tangrot J."/>
            <person name="Rosling A."/>
        </authorList>
    </citation>
    <scope>NUCLEOTIDE SEQUENCE</scope>
    <source>
        <strain evidence="1">87-6 pot B 2015</strain>
    </source>
</reference>